<dbReference type="Pfam" id="PF00620">
    <property type="entry name" value="RhoGAP"/>
    <property type="match status" value="1"/>
</dbReference>
<evidence type="ECO:0000259" key="5">
    <source>
        <dbReference type="PROSITE" id="PS50097"/>
    </source>
</evidence>
<dbReference type="HOGENOM" id="CLU_006779_0_0_1"/>
<keyword evidence="8" id="KW-1185">Reference proteome</keyword>
<dbReference type="InterPro" id="IPR000300">
    <property type="entry name" value="IPPc"/>
</dbReference>
<dbReference type="InterPro" id="IPR000198">
    <property type="entry name" value="RhoGAP_dom"/>
</dbReference>
<evidence type="ECO:0000256" key="2">
    <source>
        <dbReference type="ARBA" id="ARBA00004580"/>
    </source>
</evidence>
<dbReference type="InterPro" id="IPR013783">
    <property type="entry name" value="Ig-like_fold"/>
</dbReference>
<evidence type="ECO:0000313" key="7">
    <source>
        <dbReference type="EMBL" id="CCL99367.1"/>
    </source>
</evidence>
<dbReference type="GO" id="GO:0004439">
    <property type="term" value="F:phosphatidylinositol-4,5-bisphosphate 5-phosphatase activity"/>
    <property type="evidence" value="ECO:0007669"/>
    <property type="project" value="TreeGrafter"/>
</dbReference>
<dbReference type="STRING" id="599839.J4HT89"/>
<dbReference type="Proteomes" id="UP000006352">
    <property type="component" value="Unassembled WGS sequence"/>
</dbReference>
<dbReference type="CDD" id="cd18186">
    <property type="entry name" value="BTB_POZ_ZBTB_KLHL-like"/>
    <property type="match status" value="1"/>
</dbReference>
<accession>J4HT89</accession>
<evidence type="ECO:0000313" key="8">
    <source>
        <dbReference type="Proteomes" id="UP000006352"/>
    </source>
</evidence>
<dbReference type="GO" id="GO:0046856">
    <property type="term" value="P:phosphatidylinositol dephosphorylation"/>
    <property type="evidence" value="ECO:0007669"/>
    <property type="project" value="InterPro"/>
</dbReference>
<dbReference type="Pfam" id="PF00651">
    <property type="entry name" value="BTB"/>
    <property type="match status" value="1"/>
</dbReference>
<keyword evidence="4" id="KW-0968">Cytoplasmic vesicle</keyword>
<dbReference type="PANTHER" id="PTHR11200">
    <property type="entry name" value="INOSITOL 5-PHOSPHATASE"/>
    <property type="match status" value="1"/>
</dbReference>
<dbReference type="InterPro" id="IPR000210">
    <property type="entry name" value="BTB/POZ_dom"/>
</dbReference>
<dbReference type="SUPFAM" id="SSF54695">
    <property type="entry name" value="POZ domain"/>
    <property type="match status" value="1"/>
</dbReference>
<dbReference type="SUPFAM" id="SSF56219">
    <property type="entry name" value="DNase I-like"/>
    <property type="match status" value="1"/>
</dbReference>
<dbReference type="GeneID" id="24094278"/>
<dbReference type="InParanoid" id="J4HT89"/>
<dbReference type="InterPro" id="IPR048869">
    <property type="entry name" value="OCRL-1_2_ASH"/>
</dbReference>
<proteinExistence type="predicted"/>
<feature type="domain" description="BTB" evidence="5">
    <location>
        <begin position="81"/>
        <end position="156"/>
    </location>
</feature>
<dbReference type="InterPro" id="IPR011333">
    <property type="entry name" value="SKP1/BTB/POZ_sf"/>
</dbReference>
<dbReference type="SMART" id="SM00128">
    <property type="entry name" value="IPPc"/>
    <property type="match status" value="1"/>
</dbReference>
<feature type="domain" description="Rho-GAP" evidence="6">
    <location>
        <begin position="1016"/>
        <end position="1191"/>
    </location>
</feature>
<dbReference type="PROSITE" id="PS50097">
    <property type="entry name" value="BTB"/>
    <property type="match status" value="1"/>
</dbReference>
<evidence type="ECO:0000256" key="4">
    <source>
        <dbReference type="ARBA" id="ARBA00023329"/>
    </source>
</evidence>
<evidence type="ECO:0000256" key="3">
    <source>
        <dbReference type="ARBA" id="ARBA00022753"/>
    </source>
</evidence>
<dbReference type="Gene3D" id="1.10.555.10">
    <property type="entry name" value="Rho GTPase activation protein"/>
    <property type="match status" value="1"/>
</dbReference>
<dbReference type="Pfam" id="PF22669">
    <property type="entry name" value="Exo_endo_phos2"/>
    <property type="match status" value="1"/>
</dbReference>
<sequence length="1191" mass="134410">MALRARTRPELDSTNLDEDKVVSGLVYESGQGSLTLTFQDVPLSTTSTARHPRFFMDEGVVFLRVSPLCSPHPDFITRSRNQVADPVTEHDCLFKVHRYFLERDSEFFRDMFSCPLGGASVEGETEESAIALPGVTRFELECLLSFLYNGMYERDVSIDEWVAILSISSRFLFDRIRERAIREIATYAPPLDPVERIFLATKHDIPQWLRPAYMDLCIRPESLTEEEAQKLGLPTVVRLARAREQLSQGRRETRRETFDDYSVDALTGTKQTTLQPQPHHSQYALEHIFQITSGFSITMAQSRRNNIDLRPSSTTNTLNQPGTEMVLTINPGHDSASQPLSLITRDSQGLKLVLEAYRRLRKISVELTPLIFEATQQARYEAAVIYKWLAPYLAEPSRIPMLSSIPPDIRILKKPLHTLLSAASAGIPGDETSDIALVREDWIRSKIKHDLIPNCPGTSSLRIRIGTYNVNGQLPSQDLSPWVGGRLDDSEPLQKEHLTTKNSIENNSDSISLASTLVETSSHSKSPDIISSDLSDSDLLVFAFQELDLSTEALLYSTKTVREDAWCAALFAGLGEKASLYEKLTSKQLVGMLLVAIVKKELKSCFVDIKSASGNKGATALRLTYVPPLSSKVHSPKPTVLTFVNSHLAAFDEMYERRNADFHDLSKRLMFDSGIPAPSIQSEDGLDAPILPLNIYETDALFWMVGETLCVALFVSHRASSSRVLKGGADLNYRINLPDIDIRQLLRSQSESRDLDWKILLGYDQLRLAMRTNKAFELFSEHPITHPPSYRFSAGITPDDQGYDTKRKPGWTDRILYLHSAMVELKQFKYSSHPEITMSDHRPVSADFRMTTPLLNRVAYNSFIEDTWKLVASMEDEDVTPKVRLSDSIVDLGQISYRQRATKTLDLENIGQVPCIYRFIGANTEQIPHPEWLTIDKMTGLILPGQRTTLALSTELDNNVTSRLNRGTTNLEFTLVLHIAYSKDHFITVIGKYERTCFANDVTWLTRLPGPIKSLRSLSELLPEEHMMSAPREIMLLIKWIMSNATEVEGIFLKPGDEELLHSIRECLDVGTEFDILRHTNDNERLALAVADTLLRFLASLPEPIFPTPLHQRCVEITSKEEAFELLNELPSVSLNVWISVTAVLHYITQQSPSKRHTEQLVAVFASVLLRETDVPISILGKRNFVRYFIA</sequence>
<protein>
    <recommendedName>
        <fullName evidence="9">Rho-GAP domain-containing protein</fullName>
    </recommendedName>
</protein>
<dbReference type="EMBL" id="HE796930">
    <property type="protein sequence ID" value="CCL99367.1"/>
    <property type="molecule type" value="Genomic_DNA"/>
</dbReference>
<organism evidence="7 8">
    <name type="scientific">Fibroporia radiculosa</name>
    <dbReference type="NCBI Taxonomy" id="599839"/>
    <lineage>
        <taxon>Eukaryota</taxon>
        <taxon>Fungi</taxon>
        <taxon>Dikarya</taxon>
        <taxon>Basidiomycota</taxon>
        <taxon>Agaricomycotina</taxon>
        <taxon>Agaricomycetes</taxon>
        <taxon>Polyporales</taxon>
        <taxon>Fibroporiaceae</taxon>
        <taxon>Fibroporia</taxon>
    </lineage>
</organism>
<gene>
    <name evidence="7" type="ORF">FIBRA_01385</name>
</gene>
<dbReference type="RefSeq" id="XP_012178650.1">
    <property type="nucleotide sequence ID" value="XM_012323260.1"/>
</dbReference>
<comment type="subcellular location">
    <subcellularLocation>
        <location evidence="2">Cytoplasmic vesicle</location>
        <location evidence="2">Phagosome membrane</location>
    </subcellularLocation>
    <subcellularLocation>
        <location evidence="1">Early endosome membrane</location>
    </subcellularLocation>
</comment>
<dbReference type="InterPro" id="IPR046985">
    <property type="entry name" value="IP5"/>
</dbReference>
<evidence type="ECO:0000256" key="1">
    <source>
        <dbReference type="ARBA" id="ARBA00004146"/>
    </source>
</evidence>
<keyword evidence="3" id="KW-0967">Endosome</keyword>
<dbReference type="SMART" id="SM00324">
    <property type="entry name" value="RhoGAP"/>
    <property type="match status" value="1"/>
</dbReference>
<evidence type="ECO:0008006" key="9">
    <source>
        <dbReference type="Google" id="ProtNLM"/>
    </source>
</evidence>
<dbReference type="Gene3D" id="3.60.10.10">
    <property type="entry name" value="Endonuclease/exonuclease/phosphatase"/>
    <property type="match status" value="1"/>
</dbReference>
<evidence type="ECO:0000259" key="6">
    <source>
        <dbReference type="PROSITE" id="PS50238"/>
    </source>
</evidence>
<name>J4HT89_9APHY</name>
<dbReference type="GO" id="GO:0007165">
    <property type="term" value="P:signal transduction"/>
    <property type="evidence" value="ECO:0007669"/>
    <property type="project" value="InterPro"/>
</dbReference>
<dbReference type="PROSITE" id="PS50238">
    <property type="entry name" value="RHOGAP"/>
    <property type="match status" value="1"/>
</dbReference>
<dbReference type="InterPro" id="IPR008936">
    <property type="entry name" value="Rho_GTPase_activation_prot"/>
</dbReference>
<dbReference type="InterPro" id="IPR036691">
    <property type="entry name" value="Endo/exonu/phosph_ase_sf"/>
</dbReference>
<dbReference type="Pfam" id="PF21310">
    <property type="entry name" value="OCRL-like_ASH"/>
    <property type="match status" value="1"/>
</dbReference>
<dbReference type="PANTHER" id="PTHR11200:SF300">
    <property type="entry name" value="TYPE II INOSITOL 1,4,5-TRISPHOSPHATE 5-PHOSPHATASE"/>
    <property type="match status" value="1"/>
</dbReference>
<dbReference type="Gene3D" id="2.60.40.10">
    <property type="entry name" value="Immunoglobulins"/>
    <property type="match status" value="1"/>
</dbReference>
<dbReference type="Gene3D" id="3.30.710.10">
    <property type="entry name" value="Potassium Channel Kv1.1, Chain A"/>
    <property type="match status" value="1"/>
</dbReference>
<dbReference type="GO" id="GO:0031901">
    <property type="term" value="C:early endosome membrane"/>
    <property type="evidence" value="ECO:0007669"/>
    <property type="project" value="UniProtKB-SubCell"/>
</dbReference>
<dbReference type="AlphaFoldDB" id="J4HT89"/>
<reference evidence="7 8" key="1">
    <citation type="journal article" date="2012" name="Appl. Environ. Microbiol.">
        <title>Short-read sequencing for genomic analysis of the brown rot fungus Fibroporia radiculosa.</title>
        <authorList>
            <person name="Tang J.D."/>
            <person name="Perkins A.D."/>
            <person name="Sonstegard T.S."/>
            <person name="Schroeder S.G."/>
            <person name="Burgess S.C."/>
            <person name="Diehl S.V."/>
        </authorList>
    </citation>
    <scope>NUCLEOTIDE SEQUENCE [LARGE SCALE GENOMIC DNA]</scope>
    <source>
        <strain evidence="7 8">TFFH 294</strain>
    </source>
</reference>
<dbReference type="SUPFAM" id="SSF48350">
    <property type="entry name" value="GTPase activation domain, GAP"/>
    <property type="match status" value="1"/>
</dbReference>
<dbReference type="OrthoDB" id="7862313at2759"/>